<organism evidence="2 3">
    <name type="scientific">Leptomonas pyrrhocoris</name>
    <name type="common">Firebug parasite</name>
    <dbReference type="NCBI Taxonomy" id="157538"/>
    <lineage>
        <taxon>Eukaryota</taxon>
        <taxon>Discoba</taxon>
        <taxon>Euglenozoa</taxon>
        <taxon>Kinetoplastea</taxon>
        <taxon>Metakinetoplastina</taxon>
        <taxon>Trypanosomatida</taxon>
        <taxon>Trypanosomatidae</taxon>
        <taxon>Leishmaniinae</taxon>
        <taxon>Leptomonas</taxon>
    </lineage>
</organism>
<sequence>MLRLRLSPAPQQLVPLRHFAYCSSAWGAFTSASLSRYFHCTLKETLQGESEGVSAVAPSPSASLSSSAARHGNADAGTVVSTRASPQAKAPSALHYSLELSLPHLPHRSPFTNGSLKDTGRVGTAARNSELMEVLLAPLKGTAEVASREAAQTQLLHPRWSAFLRLCDDVVAAAAARRATPSAPSCLMGVTIPCKEPYFCAAEPVRKEERNAAAAATTTTPTASPLSTIQAAILLFHQHWRVPVMLALNTTVANTHAVQRHTGDESDAAGEADAAGASTSGVEAVVHDFVSHLHGRRMFLVRGDSPATRYGAARRGSSAVASELHTAGDLIRCVSSAIKRLALPVSLSSSSASQTGETATSVQIAVAGYAQGHPLDRRWAASPAAAAAATTANAAFFHNFERDFNAADGLFERIVLSHVAPSRSTSTSTTAANGGATAALLPAVHHLFHTLGRLHAVRQLWLTPSHYSAEARAACTRQLIEEKVLLWKGSEALNGGSGGGGGARVIVTQMLTSADEFAGYVDDVQRALRMASPSSPSSSPISVTVIPGILLPHPTDAHVLLRALYYAKVIPSVRMQRALETYRTDLKGVWRSIATHRGTTEDNNKEGATAATTATAATAQVSYPQDVANGYMSTWPGAVVVRSDADVAAMEAFVDDAHRRAGARFAAAWMAETVDLLTDLQQRIGGAHVPVHFFTMFNDAVDVRLAQLLDAYAAAQQQQQQKATFCLCRREKESKAASDAAEATS</sequence>
<proteinExistence type="predicted"/>
<keyword evidence="3" id="KW-1185">Reference proteome</keyword>
<dbReference type="EMBL" id="LGTL01000022">
    <property type="protein sequence ID" value="KPA76008.1"/>
    <property type="molecule type" value="Genomic_DNA"/>
</dbReference>
<feature type="region of interest" description="Disordered" evidence="1">
    <location>
        <begin position="53"/>
        <end position="84"/>
    </location>
</feature>
<dbReference type="GeneID" id="26908439"/>
<dbReference type="VEuPathDB" id="TriTrypDB:LpyrH10_22_1140"/>
<evidence type="ECO:0000256" key="1">
    <source>
        <dbReference type="SAM" id="MobiDB-lite"/>
    </source>
</evidence>
<dbReference type="Proteomes" id="UP000037923">
    <property type="component" value="Unassembled WGS sequence"/>
</dbReference>
<evidence type="ECO:0000313" key="2">
    <source>
        <dbReference type="EMBL" id="KPA76008.1"/>
    </source>
</evidence>
<name>A0A0N1J4F0_LEPPY</name>
<protein>
    <submittedName>
        <fullName evidence="2">Uncharacterized protein</fullName>
    </submittedName>
</protein>
<dbReference type="OMA" id="HHWRVPV"/>
<comment type="caution">
    <text evidence="2">The sequence shown here is derived from an EMBL/GenBank/DDBJ whole genome shotgun (WGS) entry which is preliminary data.</text>
</comment>
<gene>
    <name evidence="2" type="ORF">ABB37_08154</name>
</gene>
<accession>A0A0N1J4F0</accession>
<dbReference type="AlphaFoldDB" id="A0A0N1J4F0"/>
<evidence type="ECO:0000313" key="3">
    <source>
        <dbReference type="Proteomes" id="UP000037923"/>
    </source>
</evidence>
<dbReference type="OrthoDB" id="265239at2759"/>
<dbReference type="RefSeq" id="XP_015654447.1">
    <property type="nucleotide sequence ID" value="XM_015807052.1"/>
</dbReference>
<feature type="compositionally biased region" description="Low complexity" evidence="1">
    <location>
        <begin position="53"/>
        <end position="69"/>
    </location>
</feature>
<reference evidence="2 3" key="1">
    <citation type="submission" date="2015-07" db="EMBL/GenBank/DDBJ databases">
        <title>High-quality genome of monoxenous trypanosomatid Leptomonas pyrrhocoris.</title>
        <authorList>
            <person name="Flegontov P."/>
            <person name="Butenko A."/>
            <person name="Firsov S."/>
            <person name="Vlcek C."/>
            <person name="Logacheva M.D."/>
            <person name="Field M."/>
            <person name="Filatov D."/>
            <person name="Flegontova O."/>
            <person name="Gerasimov E."/>
            <person name="Jackson A.P."/>
            <person name="Kelly S."/>
            <person name="Opperdoes F."/>
            <person name="O'Reilly A."/>
            <person name="Votypka J."/>
            <person name="Yurchenko V."/>
            <person name="Lukes J."/>
        </authorList>
    </citation>
    <scope>NUCLEOTIDE SEQUENCE [LARGE SCALE GENOMIC DNA]</scope>
    <source>
        <strain evidence="2">H10</strain>
    </source>
</reference>